<comment type="caution">
    <text evidence="3">The sequence shown here is derived from an EMBL/GenBank/DDBJ whole genome shotgun (WGS) entry which is preliminary data.</text>
</comment>
<feature type="region of interest" description="Disordered" evidence="1">
    <location>
        <begin position="122"/>
        <end position="155"/>
    </location>
</feature>
<evidence type="ECO:0000256" key="1">
    <source>
        <dbReference type="SAM" id="MobiDB-lite"/>
    </source>
</evidence>
<dbReference type="EMBL" id="LKEA01000001">
    <property type="protein sequence ID" value="ROW12574.1"/>
    <property type="molecule type" value="Genomic_DNA"/>
</dbReference>
<name>A0A423X958_9PEZI</name>
<protein>
    <recommendedName>
        <fullName evidence="2">Clr5 domain-containing protein</fullName>
    </recommendedName>
</protein>
<dbReference type="PANTHER" id="PTHR38788:SF3">
    <property type="entry name" value="CLR5 DOMAIN-CONTAINING PROTEIN"/>
    <property type="match status" value="1"/>
</dbReference>
<feature type="domain" description="Clr5" evidence="2">
    <location>
        <begin position="28"/>
        <end position="80"/>
    </location>
</feature>
<keyword evidence="4" id="KW-1185">Reference proteome</keyword>
<dbReference type="OrthoDB" id="5308957at2759"/>
<gene>
    <name evidence="3" type="ORF">VMCG_00079</name>
</gene>
<dbReference type="STRING" id="356882.A0A423X958"/>
<accession>A0A423X958</accession>
<organism evidence="3 4">
    <name type="scientific">Cytospora schulzeri</name>
    <dbReference type="NCBI Taxonomy" id="448051"/>
    <lineage>
        <taxon>Eukaryota</taxon>
        <taxon>Fungi</taxon>
        <taxon>Dikarya</taxon>
        <taxon>Ascomycota</taxon>
        <taxon>Pezizomycotina</taxon>
        <taxon>Sordariomycetes</taxon>
        <taxon>Sordariomycetidae</taxon>
        <taxon>Diaporthales</taxon>
        <taxon>Cytosporaceae</taxon>
        <taxon>Cytospora</taxon>
    </lineage>
</organism>
<reference evidence="3 4" key="1">
    <citation type="submission" date="2015-09" db="EMBL/GenBank/DDBJ databases">
        <title>Host preference determinants of Valsa canker pathogens revealed by comparative genomics.</title>
        <authorList>
            <person name="Yin Z."/>
            <person name="Huang L."/>
        </authorList>
    </citation>
    <scope>NUCLEOTIDE SEQUENCE [LARGE SCALE GENOMIC DNA]</scope>
    <source>
        <strain evidence="3 4">03-1</strain>
    </source>
</reference>
<sequence>MDSQLVNIKVVPEGMMGTNAQKTRWASPSDWESQKQRILHLYKYQDHPLWKVMQTMRDDYGFLATQKMYKYHLRRWGIRKNLQAAQVQEFVQEGRLGDEATSTLSVGGVRVNRKRLERHLKRVRQSGDSRAGGPDNSQLQLPSHAARRRTPSPERMLQNSFQPEVEKILHAVRSYVGGSFDAGRWSKSHIPWEKDLFVAAHNSAWTAGRLMNSGHIPQAFHMLNLCLDSCGKLLAAESPLFPLGMYAELFEFSKRNEALTRSIISFLRQLALVTYQSRLHPIYALFDTMSRMTSKQLCECAWTLGVTYCGSLSEELGDSSNEGTELSLYGHCFSWLAAYAPVEDTTAEGALQMHTRCLSVGGKTTFEVLEAKLRLANFFLDRQRYSEARSAAEEVISLDQGGAAGAKNAYLIDDCHRILFWVSRVDSSQEETVRAASRWVNYCTTQLGKSHELTVDALGEVAEYFRDVGDKEAASKACRDHDIAIDDMCERLGRIGLEADGCGTQKRTMLYGRMSQRGSSVTY</sequence>
<dbReference type="InterPro" id="IPR025676">
    <property type="entry name" value="Clr5_dom"/>
</dbReference>
<evidence type="ECO:0000259" key="2">
    <source>
        <dbReference type="Pfam" id="PF14420"/>
    </source>
</evidence>
<proteinExistence type="predicted"/>
<dbReference type="PANTHER" id="PTHR38788">
    <property type="entry name" value="CLR5 DOMAIN-CONTAINING PROTEIN"/>
    <property type="match status" value="1"/>
</dbReference>
<evidence type="ECO:0000313" key="4">
    <source>
        <dbReference type="Proteomes" id="UP000283895"/>
    </source>
</evidence>
<evidence type="ECO:0000313" key="3">
    <source>
        <dbReference type="EMBL" id="ROW12574.1"/>
    </source>
</evidence>
<dbReference type="Pfam" id="PF14420">
    <property type="entry name" value="Clr5"/>
    <property type="match status" value="1"/>
</dbReference>
<dbReference type="Proteomes" id="UP000283895">
    <property type="component" value="Unassembled WGS sequence"/>
</dbReference>
<dbReference type="AlphaFoldDB" id="A0A423X958"/>